<dbReference type="Proteomes" id="UP000183245">
    <property type="component" value="Unassembled WGS sequence"/>
</dbReference>
<sequence>MSSHAGLVHLYTGPSKGKTTAALGLAVRASGHGRRILIIQFMKGRTDYGELRALRFLPSTEIVQFGQPDFVFKDNIQPKDREEAARGLAFVREAMKEGYDLLILDEIVCAVDFGLLEVAAVVDCVRSKPAGLELVMTGRNAPPALIDLADYVTNMQEIKHPYTKGIQAREGVEY</sequence>
<dbReference type="CDD" id="cd00561">
    <property type="entry name" value="CobA_ACA"/>
    <property type="match status" value="1"/>
</dbReference>
<dbReference type="PIRSF" id="PIRSF015617">
    <property type="entry name" value="Adensltrnsf_CobA"/>
    <property type="match status" value="1"/>
</dbReference>
<dbReference type="STRING" id="1817892.AUK40_01605"/>
<comment type="caution">
    <text evidence="1">The sequence shown here is derived from an EMBL/GenBank/DDBJ whole genome shotgun (WGS) entry which is preliminary data.</text>
</comment>
<gene>
    <name evidence="1" type="ORF">AUK40_01605</name>
</gene>
<dbReference type="GO" id="GO:0008817">
    <property type="term" value="F:corrinoid adenosyltransferase activity"/>
    <property type="evidence" value="ECO:0007669"/>
    <property type="project" value="InterPro"/>
</dbReference>
<reference evidence="1 2" key="1">
    <citation type="journal article" date="2016" name="Environ. Microbiol.">
        <title>Genomic resolution of a cold subsurface aquifer community provides metabolic insights for novel microbes adapted to high CO concentrations.</title>
        <authorList>
            <person name="Probst A.J."/>
            <person name="Castelle C.J."/>
            <person name="Singh A."/>
            <person name="Brown C.T."/>
            <person name="Anantharaman K."/>
            <person name="Sharon I."/>
            <person name="Hug L.A."/>
            <person name="Burstein D."/>
            <person name="Emerson J.B."/>
            <person name="Thomas B.C."/>
            <person name="Banfield J.F."/>
        </authorList>
    </citation>
    <scope>NUCLEOTIDE SEQUENCE [LARGE SCALE GENOMIC DNA]</scope>
    <source>
        <strain evidence="1">CG2_30_54_11</strain>
    </source>
</reference>
<organism evidence="1 2">
    <name type="scientific">Candidatus Wirthbacteria bacterium CG2_30_54_11</name>
    <dbReference type="NCBI Taxonomy" id="1817892"/>
    <lineage>
        <taxon>Bacteria</taxon>
        <taxon>Candidatus Wirthbacteria</taxon>
    </lineage>
</organism>
<dbReference type="Pfam" id="PF02572">
    <property type="entry name" value="CobA_CobO_BtuR"/>
    <property type="match status" value="1"/>
</dbReference>
<dbReference type="AlphaFoldDB" id="A0A1J5IZ41"/>
<evidence type="ECO:0000313" key="2">
    <source>
        <dbReference type="Proteomes" id="UP000183245"/>
    </source>
</evidence>
<proteinExistence type="predicted"/>
<keyword evidence="1" id="KW-0808">Transferase</keyword>
<evidence type="ECO:0000313" key="1">
    <source>
        <dbReference type="EMBL" id="OIP98415.1"/>
    </source>
</evidence>
<dbReference type="PANTHER" id="PTHR46638">
    <property type="entry name" value="CORRINOID ADENOSYLTRANSFERASE"/>
    <property type="match status" value="1"/>
</dbReference>
<protein>
    <submittedName>
        <fullName evidence="1">Cob(I)yrinic acid a,c-diamide adenosyltransferase</fullName>
    </submittedName>
</protein>
<dbReference type="GO" id="GO:0009236">
    <property type="term" value="P:cobalamin biosynthetic process"/>
    <property type="evidence" value="ECO:0007669"/>
    <property type="project" value="InterPro"/>
</dbReference>
<name>A0A1J5IZ41_9BACT</name>
<accession>A0A1J5IZ41</accession>
<dbReference type="InterPro" id="IPR027417">
    <property type="entry name" value="P-loop_NTPase"/>
</dbReference>
<dbReference type="EMBL" id="MNZT01000028">
    <property type="protein sequence ID" value="OIP98415.1"/>
    <property type="molecule type" value="Genomic_DNA"/>
</dbReference>
<dbReference type="GO" id="GO:0005524">
    <property type="term" value="F:ATP binding"/>
    <property type="evidence" value="ECO:0007669"/>
    <property type="project" value="InterPro"/>
</dbReference>
<dbReference type="SUPFAM" id="SSF52540">
    <property type="entry name" value="P-loop containing nucleoside triphosphate hydrolases"/>
    <property type="match status" value="1"/>
</dbReference>
<dbReference type="Gene3D" id="3.40.50.300">
    <property type="entry name" value="P-loop containing nucleotide triphosphate hydrolases"/>
    <property type="match status" value="1"/>
</dbReference>
<dbReference type="PANTHER" id="PTHR46638:SF1">
    <property type="entry name" value="CORRINOID ADENOSYLTRANSFERASE"/>
    <property type="match status" value="1"/>
</dbReference>
<dbReference type="InterPro" id="IPR003724">
    <property type="entry name" value="CblAdoTrfase_CobA"/>
</dbReference>